<sequence length="72" mass="7850">MPGTGIRLRGKPLGRPKASLQADSQKQAQADAAIRNQGKARFNRRNSDRNHLPRHESGAVAPASVFCLFARV</sequence>
<organism evidence="2">
    <name type="scientific">Oscillatoriales cyanobacterium SpSt-418</name>
    <dbReference type="NCBI Taxonomy" id="2282169"/>
    <lineage>
        <taxon>Bacteria</taxon>
        <taxon>Bacillati</taxon>
        <taxon>Cyanobacteriota</taxon>
        <taxon>Cyanophyceae</taxon>
        <taxon>Oscillatoriophycideae</taxon>
        <taxon>Oscillatoriales</taxon>
    </lineage>
</organism>
<dbReference type="AlphaFoldDB" id="A0A7C3KD73"/>
<evidence type="ECO:0000256" key="1">
    <source>
        <dbReference type="SAM" id="MobiDB-lite"/>
    </source>
</evidence>
<protein>
    <submittedName>
        <fullName evidence="2">Uncharacterized protein</fullName>
    </submittedName>
</protein>
<dbReference type="EMBL" id="DSRU01000088">
    <property type="protein sequence ID" value="HFM97530.1"/>
    <property type="molecule type" value="Genomic_DNA"/>
</dbReference>
<feature type="region of interest" description="Disordered" evidence="1">
    <location>
        <begin position="1"/>
        <end position="57"/>
    </location>
</feature>
<name>A0A7C3KD73_9CYAN</name>
<gene>
    <name evidence="2" type="ORF">ENR64_07130</name>
</gene>
<comment type="caution">
    <text evidence="2">The sequence shown here is derived from an EMBL/GenBank/DDBJ whole genome shotgun (WGS) entry which is preliminary data.</text>
</comment>
<reference evidence="2" key="1">
    <citation type="journal article" date="2020" name="mSystems">
        <title>Genome- and Community-Level Interaction Insights into Carbon Utilization and Element Cycling Functions of Hydrothermarchaeota in Hydrothermal Sediment.</title>
        <authorList>
            <person name="Zhou Z."/>
            <person name="Liu Y."/>
            <person name="Xu W."/>
            <person name="Pan J."/>
            <person name="Luo Z.H."/>
            <person name="Li M."/>
        </authorList>
    </citation>
    <scope>NUCLEOTIDE SEQUENCE [LARGE SCALE GENOMIC DNA]</scope>
    <source>
        <strain evidence="2">SpSt-418</strain>
    </source>
</reference>
<feature type="compositionally biased region" description="Low complexity" evidence="1">
    <location>
        <begin position="17"/>
        <end position="33"/>
    </location>
</feature>
<accession>A0A7C3KD73</accession>
<evidence type="ECO:0000313" key="2">
    <source>
        <dbReference type="EMBL" id="HFM97530.1"/>
    </source>
</evidence>
<proteinExistence type="predicted"/>
<feature type="compositionally biased region" description="Basic and acidic residues" evidence="1">
    <location>
        <begin position="45"/>
        <end position="57"/>
    </location>
</feature>